<dbReference type="AlphaFoldDB" id="A0A350HA01"/>
<evidence type="ECO:0000313" key="3">
    <source>
        <dbReference type="Proteomes" id="UP000264062"/>
    </source>
</evidence>
<protein>
    <recommendedName>
        <fullName evidence="1">Serine aminopeptidase S33 domain-containing protein</fullName>
    </recommendedName>
</protein>
<name>A0A350HA01_UNCW3</name>
<dbReference type="Gene3D" id="3.40.50.1820">
    <property type="entry name" value="alpha/beta hydrolase"/>
    <property type="match status" value="1"/>
</dbReference>
<organism evidence="2 3">
    <name type="scientific">candidate division WOR-3 bacterium</name>
    <dbReference type="NCBI Taxonomy" id="2052148"/>
    <lineage>
        <taxon>Bacteria</taxon>
        <taxon>Bacteria division WOR-3</taxon>
    </lineage>
</organism>
<dbReference type="GO" id="GO:0016020">
    <property type="term" value="C:membrane"/>
    <property type="evidence" value="ECO:0007669"/>
    <property type="project" value="TreeGrafter"/>
</dbReference>
<dbReference type="InterPro" id="IPR029058">
    <property type="entry name" value="AB_hydrolase_fold"/>
</dbReference>
<dbReference type="SUPFAM" id="SSF53474">
    <property type="entry name" value="alpha/beta-Hydrolases"/>
    <property type="match status" value="1"/>
</dbReference>
<reference evidence="2 3" key="1">
    <citation type="journal article" date="2018" name="Nat. Biotechnol.">
        <title>A standardized bacterial taxonomy based on genome phylogeny substantially revises the tree of life.</title>
        <authorList>
            <person name="Parks D.H."/>
            <person name="Chuvochina M."/>
            <person name="Waite D.W."/>
            <person name="Rinke C."/>
            <person name="Skarshewski A."/>
            <person name="Chaumeil P.A."/>
            <person name="Hugenholtz P."/>
        </authorList>
    </citation>
    <scope>NUCLEOTIDE SEQUENCE [LARGE SCALE GENOMIC DNA]</scope>
    <source>
        <strain evidence="2">UBA9956</strain>
    </source>
</reference>
<dbReference type="InterPro" id="IPR022742">
    <property type="entry name" value="Hydrolase_4"/>
</dbReference>
<accession>A0A350HA01</accession>
<dbReference type="EMBL" id="DMZY01000123">
    <property type="protein sequence ID" value="HAV92367.1"/>
    <property type="molecule type" value="Genomic_DNA"/>
</dbReference>
<dbReference type="PANTHER" id="PTHR43798:SF33">
    <property type="entry name" value="HYDROLASE, PUTATIVE (AFU_ORTHOLOGUE AFUA_2G14860)-RELATED"/>
    <property type="match status" value="1"/>
</dbReference>
<evidence type="ECO:0000313" key="2">
    <source>
        <dbReference type="EMBL" id="HAV92367.1"/>
    </source>
</evidence>
<gene>
    <name evidence="2" type="ORF">DCW38_04215</name>
</gene>
<dbReference type="PANTHER" id="PTHR43798">
    <property type="entry name" value="MONOACYLGLYCEROL LIPASE"/>
    <property type="match status" value="1"/>
</dbReference>
<dbReference type="InterPro" id="IPR050266">
    <property type="entry name" value="AB_hydrolase_sf"/>
</dbReference>
<feature type="domain" description="Serine aminopeptidase S33" evidence="1">
    <location>
        <begin position="19"/>
        <end position="146"/>
    </location>
</feature>
<comment type="caution">
    <text evidence="2">The sequence shown here is derived from an EMBL/GenBank/DDBJ whole genome shotgun (WGS) entry which is preliminary data.</text>
</comment>
<proteinExistence type="predicted"/>
<evidence type="ECO:0000259" key="1">
    <source>
        <dbReference type="Pfam" id="PF12146"/>
    </source>
</evidence>
<dbReference type="Proteomes" id="UP000264062">
    <property type="component" value="Unassembled WGS sequence"/>
</dbReference>
<sequence>MISRKYRNRVFFHCSKNQNNKTVILLHGLGGTSFAFRKIFASLSKKNISFIAPDHPSHGKTFENDFNRYIDELINFMDENRVERAVLIAHSFGACFAEMLFERMHNRIDGIMLVTPLLEVKRQTKSTGLFTYAHKWIFDFAGNLMSYLPQRWRYPDYASLTRKLYPFYWISDMTHCNIKEYFKIQSFVSDKRMTNISFIENSIVYLGKSDVITFADLTKSLVFKYAKRVTIHEGDHLYPLKEYPIFEKEVFAFLEENKYV</sequence>
<dbReference type="Pfam" id="PF12146">
    <property type="entry name" value="Hydrolase_4"/>
    <property type="match status" value="1"/>
</dbReference>